<gene>
    <name evidence="1" type="ORF">JOE21_000742</name>
</gene>
<dbReference type="InterPro" id="IPR032585">
    <property type="entry name" value="DUF4912"/>
</dbReference>
<dbReference type="Pfam" id="PF16258">
    <property type="entry name" value="DUF4912"/>
    <property type="match status" value="1"/>
</dbReference>
<evidence type="ECO:0000313" key="2">
    <source>
        <dbReference type="Proteomes" id="UP001185012"/>
    </source>
</evidence>
<proteinExistence type="predicted"/>
<sequence length="244" mass="29095">MDDYSIWTHVQKRLEAGESHRQVAASLDMTLGQFRYRLRKYREAGEQEVAATREEIDLERPEWREISRLWDEEWEQRGPEDRLVLMVKDPWTLFAHWHLSRSQKEQVSRHFEASWDQLPFSLRLMDVTDLQVDGEQAHCFRVEDTHPSANRFWLPQVKPGRHYLADWGTWTVEGNFFTLLRSNMAETPPQPENRKSLPLKMERAAAFSQVSTTEPGEPYYPEIREGWAERFDGYTWVERKEGNR</sequence>
<protein>
    <recommendedName>
        <fullName evidence="3">DUF4912 domain-containing protein</fullName>
    </recommendedName>
</protein>
<dbReference type="Proteomes" id="UP001185012">
    <property type="component" value="Unassembled WGS sequence"/>
</dbReference>
<comment type="caution">
    <text evidence="1">The sequence shown here is derived from an EMBL/GenBank/DDBJ whole genome shotgun (WGS) entry which is preliminary data.</text>
</comment>
<keyword evidence="2" id="KW-1185">Reference proteome</keyword>
<dbReference type="EMBL" id="JAVDQG010000001">
    <property type="protein sequence ID" value="MDR6224754.1"/>
    <property type="molecule type" value="Genomic_DNA"/>
</dbReference>
<reference evidence="1 2" key="1">
    <citation type="submission" date="2023-07" db="EMBL/GenBank/DDBJ databases">
        <title>Genomic Encyclopedia of Type Strains, Phase IV (KMG-IV): sequencing the most valuable type-strain genomes for metagenomic binning, comparative biology and taxonomic classification.</title>
        <authorList>
            <person name="Goeker M."/>
        </authorList>
    </citation>
    <scope>NUCLEOTIDE SEQUENCE [LARGE SCALE GENOMIC DNA]</scope>
    <source>
        <strain evidence="1 2">DSM 45903</strain>
    </source>
</reference>
<accession>A0ABU1IKT3</accession>
<dbReference type="RefSeq" id="WP_309862364.1">
    <property type="nucleotide sequence ID" value="NZ_JAVDQG010000001.1"/>
</dbReference>
<organism evidence="1 2">
    <name type="scientific">Desmospora profundinema</name>
    <dbReference type="NCBI Taxonomy" id="1571184"/>
    <lineage>
        <taxon>Bacteria</taxon>
        <taxon>Bacillati</taxon>
        <taxon>Bacillota</taxon>
        <taxon>Bacilli</taxon>
        <taxon>Bacillales</taxon>
        <taxon>Thermoactinomycetaceae</taxon>
        <taxon>Desmospora</taxon>
    </lineage>
</organism>
<name>A0ABU1IKT3_9BACL</name>
<evidence type="ECO:0000313" key="1">
    <source>
        <dbReference type="EMBL" id="MDR6224754.1"/>
    </source>
</evidence>
<evidence type="ECO:0008006" key="3">
    <source>
        <dbReference type="Google" id="ProtNLM"/>
    </source>
</evidence>